<accession>A0ABN9UHD5</accession>
<comment type="similarity">
    <text evidence="2 3">Belongs to the peptidase M14 family.</text>
</comment>
<dbReference type="Proteomes" id="UP001189429">
    <property type="component" value="Unassembled WGS sequence"/>
</dbReference>
<evidence type="ECO:0000256" key="3">
    <source>
        <dbReference type="PROSITE-ProRule" id="PRU01379"/>
    </source>
</evidence>
<organism evidence="5 6">
    <name type="scientific">Prorocentrum cordatum</name>
    <dbReference type="NCBI Taxonomy" id="2364126"/>
    <lineage>
        <taxon>Eukaryota</taxon>
        <taxon>Sar</taxon>
        <taxon>Alveolata</taxon>
        <taxon>Dinophyceae</taxon>
        <taxon>Prorocentrales</taxon>
        <taxon>Prorocentraceae</taxon>
        <taxon>Prorocentrum</taxon>
    </lineage>
</organism>
<evidence type="ECO:0000256" key="2">
    <source>
        <dbReference type="ARBA" id="ARBA00005988"/>
    </source>
</evidence>
<dbReference type="InterPro" id="IPR034269">
    <property type="entry name" value="At5g42320_M14_CPD"/>
</dbReference>
<proteinExistence type="inferred from homology"/>
<evidence type="ECO:0000259" key="4">
    <source>
        <dbReference type="PROSITE" id="PS52035"/>
    </source>
</evidence>
<dbReference type="Gene3D" id="3.40.630.10">
    <property type="entry name" value="Zn peptidases"/>
    <property type="match status" value="1"/>
</dbReference>
<dbReference type="SUPFAM" id="SSF53187">
    <property type="entry name" value="Zn-dependent exopeptidases"/>
    <property type="match status" value="1"/>
</dbReference>
<dbReference type="EMBL" id="CAUYUJ010015848">
    <property type="protein sequence ID" value="CAK0858870.1"/>
    <property type="molecule type" value="Genomic_DNA"/>
</dbReference>
<sequence length="314" mass="35543">MNRVFLMFGEHSRELISPESGLRLLKVLCGERDSAGHDIPQILKHSEFEMVLNGNPRSRLKVEDGDFCLRANPDGVDLNRNWDEKWLTQPKSAETNPGPKPFSEPETRIFRSLVTEFKPTTFVTVHSGTRGLYMPYAYDEHLASRNKVDMLRILKELDSSYCECPFGAAGKEVGYDCPGTSLDWVYDKMQTPYSFAFEIYVGGDDASLKQRWKEKVRTGGVALIQQGENLAHPHFKDLFMHHASDFVQTASSVNGTSSSLLGMDDLQCFSFYNPDSKKRCQEGGKLYTSQNWAIAYLDLSQKVVDHMRSNMSAI</sequence>
<comment type="cofactor">
    <cofactor evidence="1">
        <name>Zn(2+)</name>
        <dbReference type="ChEBI" id="CHEBI:29105"/>
    </cofactor>
</comment>
<evidence type="ECO:0000313" key="6">
    <source>
        <dbReference type="Proteomes" id="UP001189429"/>
    </source>
</evidence>
<reference evidence="5" key="1">
    <citation type="submission" date="2023-10" db="EMBL/GenBank/DDBJ databases">
        <authorList>
            <person name="Chen Y."/>
            <person name="Shah S."/>
            <person name="Dougan E. K."/>
            <person name="Thang M."/>
            <person name="Chan C."/>
        </authorList>
    </citation>
    <scope>NUCLEOTIDE SEQUENCE [LARGE SCALE GENOMIC DNA]</scope>
</reference>
<dbReference type="SMART" id="SM00631">
    <property type="entry name" value="Zn_pept"/>
    <property type="match status" value="1"/>
</dbReference>
<gene>
    <name evidence="5" type="ORF">PCOR1329_LOCUS48434</name>
</gene>
<feature type="domain" description="Peptidase M14" evidence="4">
    <location>
        <begin position="1"/>
        <end position="226"/>
    </location>
</feature>
<dbReference type="PROSITE" id="PS52035">
    <property type="entry name" value="PEPTIDASE_M14"/>
    <property type="match status" value="1"/>
</dbReference>
<protein>
    <recommendedName>
        <fullName evidence="4">Peptidase M14 domain-containing protein</fullName>
    </recommendedName>
</protein>
<dbReference type="PANTHER" id="PTHR11705:SF119">
    <property type="entry name" value="OS02G0119300 PROTEIN"/>
    <property type="match status" value="1"/>
</dbReference>
<keyword evidence="6" id="KW-1185">Reference proteome</keyword>
<dbReference type="CDD" id="cd06227">
    <property type="entry name" value="M14-CPA-like"/>
    <property type="match status" value="1"/>
</dbReference>
<dbReference type="PANTHER" id="PTHR11705">
    <property type="entry name" value="PROTEASE FAMILY M14 CARBOXYPEPTIDASE A,B"/>
    <property type="match status" value="1"/>
</dbReference>
<evidence type="ECO:0000256" key="1">
    <source>
        <dbReference type="ARBA" id="ARBA00001947"/>
    </source>
</evidence>
<dbReference type="Pfam" id="PF00246">
    <property type="entry name" value="Peptidase_M14"/>
    <property type="match status" value="1"/>
</dbReference>
<name>A0ABN9UHD5_9DINO</name>
<dbReference type="InterPro" id="IPR000834">
    <property type="entry name" value="Peptidase_M14"/>
</dbReference>
<comment type="caution">
    <text evidence="5">The sequence shown here is derived from an EMBL/GenBank/DDBJ whole genome shotgun (WGS) entry which is preliminary data.</text>
</comment>
<feature type="active site" description="Proton donor/acceptor" evidence="3">
    <location>
        <position position="198"/>
    </location>
</feature>
<evidence type="ECO:0000313" key="5">
    <source>
        <dbReference type="EMBL" id="CAK0858870.1"/>
    </source>
</evidence>